<accession>S7RY17</accession>
<dbReference type="SUPFAM" id="SSF52047">
    <property type="entry name" value="RNI-like"/>
    <property type="match status" value="1"/>
</dbReference>
<name>S7RY17_GLOTA</name>
<dbReference type="OrthoDB" id="3256525at2759"/>
<sequence length="392" mass="44816">MDHDSLIAYSRDEHGINFFARYRHAMATKLSLSLVSKSWHTFIAEFLYEHVVIRNGEQATQFKDAIGRGKPHSTHRGCGFWTSRIDLALEDVHLWEDDHTNSLCSLLQDCPNLVTFSTAHCVAEAYLFYPDTFMKALVPLANLKKLKRLELRGEIPFLTSIVSQVSDVEVLWLLPPLKMLRESKASSLYLPRLRTLITDFRNSKFTLDWGLPSLQYYSTTDIVHLTQHLSAWGTSLQYLSVPRVALIVPALSLCPNLTELSLNFEGVIFVPFDRAPTQHHLKRITIEGCPDFSRPVSWYNQANSLSIDYLRISLLTLASETTFPVLERIRLVLPFNWAPYEDEPPACFVSVWDFWLEACSWRGIQVEASVGASDHTANIWRPFSSDLLLRTV</sequence>
<evidence type="ECO:0000313" key="1">
    <source>
        <dbReference type="EMBL" id="EPQ58289.1"/>
    </source>
</evidence>
<dbReference type="GeneID" id="19309331"/>
<evidence type="ECO:0008006" key="3">
    <source>
        <dbReference type="Google" id="ProtNLM"/>
    </source>
</evidence>
<dbReference type="EMBL" id="KB469298">
    <property type="protein sequence ID" value="EPQ58289.1"/>
    <property type="molecule type" value="Genomic_DNA"/>
</dbReference>
<dbReference type="AlphaFoldDB" id="S7RY17"/>
<protein>
    <recommendedName>
        <fullName evidence="3">F-box domain-containing protein</fullName>
    </recommendedName>
</protein>
<proteinExistence type="predicted"/>
<dbReference type="RefSeq" id="XP_007863514.1">
    <property type="nucleotide sequence ID" value="XM_007865323.1"/>
</dbReference>
<evidence type="ECO:0000313" key="2">
    <source>
        <dbReference type="Proteomes" id="UP000030669"/>
    </source>
</evidence>
<dbReference type="Proteomes" id="UP000030669">
    <property type="component" value="Unassembled WGS sequence"/>
</dbReference>
<dbReference type="Gene3D" id="3.80.10.10">
    <property type="entry name" value="Ribonuclease Inhibitor"/>
    <property type="match status" value="1"/>
</dbReference>
<dbReference type="OMA" id="THIPGAY"/>
<dbReference type="InterPro" id="IPR032675">
    <property type="entry name" value="LRR_dom_sf"/>
</dbReference>
<gene>
    <name evidence="1" type="ORF">GLOTRDRAFT_91738</name>
</gene>
<dbReference type="KEGG" id="gtr:GLOTRDRAFT_91738"/>
<dbReference type="HOGENOM" id="CLU_639542_0_0_1"/>
<dbReference type="eggNOG" id="ENOG502RCSJ">
    <property type="taxonomic scope" value="Eukaryota"/>
</dbReference>
<organism evidence="1 2">
    <name type="scientific">Gloeophyllum trabeum (strain ATCC 11539 / FP-39264 / Madison 617)</name>
    <name type="common">Brown rot fungus</name>
    <dbReference type="NCBI Taxonomy" id="670483"/>
    <lineage>
        <taxon>Eukaryota</taxon>
        <taxon>Fungi</taxon>
        <taxon>Dikarya</taxon>
        <taxon>Basidiomycota</taxon>
        <taxon>Agaricomycotina</taxon>
        <taxon>Agaricomycetes</taxon>
        <taxon>Gloeophyllales</taxon>
        <taxon>Gloeophyllaceae</taxon>
        <taxon>Gloeophyllum</taxon>
    </lineage>
</organism>
<keyword evidence="2" id="KW-1185">Reference proteome</keyword>
<reference evidence="1 2" key="1">
    <citation type="journal article" date="2012" name="Science">
        <title>The Paleozoic origin of enzymatic lignin decomposition reconstructed from 31 fungal genomes.</title>
        <authorList>
            <person name="Floudas D."/>
            <person name="Binder M."/>
            <person name="Riley R."/>
            <person name="Barry K."/>
            <person name="Blanchette R.A."/>
            <person name="Henrissat B."/>
            <person name="Martinez A.T."/>
            <person name="Otillar R."/>
            <person name="Spatafora J.W."/>
            <person name="Yadav J.S."/>
            <person name="Aerts A."/>
            <person name="Benoit I."/>
            <person name="Boyd A."/>
            <person name="Carlson A."/>
            <person name="Copeland A."/>
            <person name="Coutinho P.M."/>
            <person name="de Vries R.P."/>
            <person name="Ferreira P."/>
            <person name="Findley K."/>
            <person name="Foster B."/>
            <person name="Gaskell J."/>
            <person name="Glotzer D."/>
            <person name="Gorecki P."/>
            <person name="Heitman J."/>
            <person name="Hesse C."/>
            <person name="Hori C."/>
            <person name="Igarashi K."/>
            <person name="Jurgens J.A."/>
            <person name="Kallen N."/>
            <person name="Kersten P."/>
            <person name="Kohler A."/>
            <person name="Kuees U."/>
            <person name="Kumar T.K.A."/>
            <person name="Kuo A."/>
            <person name="LaButti K."/>
            <person name="Larrondo L.F."/>
            <person name="Lindquist E."/>
            <person name="Ling A."/>
            <person name="Lombard V."/>
            <person name="Lucas S."/>
            <person name="Lundell T."/>
            <person name="Martin R."/>
            <person name="McLaughlin D.J."/>
            <person name="Morgenstern I."/>
            <person name="Morin E."/>
            <person name="Murat C."/>
            <person name="Nagy L.G."/>
            <person name="Nolan M."/>
            <person name="Ohm R.A."/>
            <person name="Patyshakuliyeva A."/>
            <person name="Rokas A."/>
            <person name="Ruiz-Duenas F.J."/>
            <person name="Sabat G."/>
            <person name="Salamov A."/>
            <person name="Samejima M."/>
            <person name="Schmutz J."/>
            <person name="Slot J.C."/>
            <person name="St John F."/>
            <person name="Stenlid J."/>
            <person name="Sun H."/>
            <person name="Sun S."/>
            <person name="Syed K."/>
            <person name="Tsang A."/>
            <person name="Wiebenga A."/>
            <person name="Young D."/>
            <person name="Pisabarro A."/>
            <person name="Eastwood D.C."/>
            <person name="Martin F."/>
            <person name="Cullen D."/>
            <person name="Grigoriev I.V."/>
            <person name="Hibbett D.S."/>
        </authorList>
    </citation>
    <scope>NUCLEOTIDE SEQUENCE [LARGE SCALE GENOMIC DNA]</scope>
    <source>
        <strain evidence="1 2">ATCC 11539</strain>
    </source>
</reference>